<dbReference type="AlphaFoldDB" id="G8BMX7"/>
<comment type="subcellular location">
    <subcellularLocation>
        <location evidence="1">Nucleus</location>
    </subcellularLocation>
</comment>
<dbReference type="InterPro" id="IPR051377">
    <property type="entry name" value="DNA_Pol-Epsilon_Subunit"/>
</dbReference>
<feature type="region of interest" description="Disordered" evidence="6">
    <location>
        <begin position="154"/>
        <end position="200"/>
    </location>
</feature>
<dbReference type="EMBL" id="HE612856">
    <property type="protein sequence ID" value="CCE61255.1"/>
    <property type="molecule type" value="Genomic_DNA"/>
</dbReference>
<dbReference type="GO" id="GO:0008622">
    <property type="term" value="C:epsilon DNA polymerase complex"/>
    <property type="evidence" value="ECO:0007669"/>
    <property type="project" value="EnsemblFungi"/>
</dbReference>
<gene>
    <name evidence="7" type="primary">TPHA0A01720</name>
    <name evidence="7" type="ordered locus">TPHA_0A01720</name>
</gene>
<keyword evidence="2" id="KW-0235">DNA replication</keyword>
<evidence type="ECO:0000256" key="6">
    <source>
        <dbReference type="SAM" id="MobiDB-lite"/>
    </source>
</evidence>
<dbReference type="SUPFAM" id="SSF47113">
    <property type="entry name" value="Histone-fold"/>
    <property type="match status" value="1"/>
</dbReference>
<name>G8BMX7_TETPH</name>
<dbReference type="GO" id="GO:0006272">
    <property type="term" value="P:leading strand elongation"/>
    <property type="evidence" value="ECO:0007669"/>
    <property type="project" value="EnsemblFungi"/>
</dbReference>
<dbReference type="GO" id="GO:0031492">
    <property type="term" value="F:nucleosomal DNA binding"/>
    <property type="evidence" value="ECO:0007669"/>
    <property type="project" value="EnsemblFungi"/>
</dbReference>
<dbReference type="GO" id="GO:0043596">
    <property type="term" value="C:nuclear replication fork"/>
    <property type="evidence" value="ECO:0007669"/>
    <property type="project" value="EnsemblFungi"/>
</dbReference>
<dbReference type="HOGENOM" id="CLU_087036_1_0_1"/>
<dbReference type="CDD" id="cd22928">
    <property type="entry name" value="HFD_POLE3_DPB4"/>
    <property type="match status" value="1"/>
</dbReference>
<dbReference type="GO" id="GO:0046982">
    <property type="term" value="F:protein heterodimerization activity"/>
    <property type="evidence" value="ECO:0007669"/>
    <property type="project" value="InterPro"/>
</dbReference>
<evidence type="ECO:0000256" key="2">
    <source>
        <dbReference type="ARBA" id="ARBA00022705"/>
    </source>
</evidence>
<feature type="compositionally biased region" description="Basic and acidic residues" evidence="6">
    <location>
        <begin position="189"/>
        <end position="200"/>
    </location>
</feature>
<dbReference type="OMA" id="ALDHIGH"/>
<dbReference type="eggNOG" id="KOG0870">
    <property type="taxonomic scope" value="Eukaryota"/>
</dbReference>
<dbReference type="GO" id="GO:0031507">
    <property type="term" value="P:heterochromatin formation"/>
    <property type="evidence" value="ECO:0007669"/>
    <property type="project" value="TreeGrafter"/>
</dbReference>
<dbReference type="KEGG" id="tpf:TPHA_0A01720"/>
<evidence type="ECO:0000256" key="1">
    <source>
        <dbReference type="ARBA" id="ARBA00004123"/>
    </source>
</evidence>
<dbReference type="OrthoDB" id="1707486at2759"/>
<keyword evidence="3" id="KW-0539">Nucleus</keyword>
<protein>
    <recommendedName>
        <fullName evidence="4">DNA polymerase epsilon subunit D</fullName>
    </recommendedName>
    <alternativeName>
        <fullName evidence="5">DNA polymerase II subunit D</fullName>
    </alternativeName>
</protein>
<dbReference type="GO" id="GO:0042276">
    <property type="term" value="P:error-prone translesion synthesis"/>
    <property type="evidence" value="ECO:0007669"/>
    <property type="project" value="EnsemblFungi"/>
</dbReference>
<evidence type="ECO:0000313" key="7">
    <source>
        <dbReference type="EMBL" id="CCE61255.1"/>
    </source>
</evidence>
<evidence type="ECO:0000256" key="4">
    <source>
        <dbReference type="ARBA" id="ARBA00039775"/>
    </source>
</evidence>
<dbReference type="GO" id="GO:0003697">
    <property type="term" value="F:single-stranded DNA binding"/>
    <property type="evidence" value="ECO:0007669"/>
    <property type="project" value="EnsemblFungi"/>
</dbReference>
<keyword evidence="8" id="KW-1185">Reference proteome</keyword>
<dbReference type="GO" id="GO:1903775">
    <property type="term" value="P:regulation of DNA double-strand break processing"/>
    <property type="evidence" value="ECO:0007669"/>
    <property type="project" value="EnsemblFungi"/>
</dbReference>
<dbReference type="PANTHER" id="PTHR46172:SF1">
    <property type="entry name" value="DNA POLYMERASE EPSILON SUBUNIT 3"/>
    <property type="match status" value="1"/>
</dbReference>
<reference evidence="7 8" key="1">
    <citation type="journal article" date="2011" name="Proc. Natl. Acad. Sci. U.S.A.">
        <title>Evolutionary erosion of yeast sex chromosomes by mating-type switching accidents.</title>
        <authorList>
            <person name="Gordon J.L."/>
            <person name="Armisen D."/>
            <person name="Proux-Wera E."/>
            <person name="Oheigeartaigh S.S."/>
            <person name="Byrne K.P."/>
            <person name="Wolfe K.H."/>
        </authorList>
    </citation>
    <scope>NUCLEOTIDE SEQUENCE [LARGE SCALE GENOMIC DNA]</scope>
    <source>
        <strain evidence="8">ATCC 24235 / CBS 4417 / NBRC 1672 / NRRL Y-8282 / UCD 70-5</strain>
    </source>
</reference>
<dbReference type="STRING" id="1071381.G8BMX7"/>
<dbReference type="Proteomes" id="UP000005666">
    <property type="component" value="Chromosome 1"/>
</dbReference>
<evidence type="ECO:0000256" key="3">
    <source>
        <dbReference type="ARBA" id="ARBA00023242"/>
    </source>
</evidence>
<dbReference type="GO" id="GO:0008310">
    <property type="term" value="F:single-stranded DNA 3'-5' DNA exonuclease activity"/>
    <property type="evidence" value="ECO:0007669"/>
    <property type="project" value="EnsemblFungi"/>
</dbReference>
<dbReference type="PANTHER" id="PTHR46172">
    <property type="entry name" value="DNA POLYMERASE EPSILON SUBUNIT 3"/>
    <property type="match status" value="1"/>
</dbReference>
<evidence type="ECO:0000313" key="8">
    <source>
        <dbReference type="Proteomes" id="UP000005666"/>
    </source>
</evidence>
<dbReference type="GeneID" id="11532556"/>
<proteinExistence type="predicted"/>
<dbReference type="Gene3D" id="1.10.20.10">
    <property type="entry name" value="Histone, subunit A"/>
    <property type="match status" value="1"/>
</dbReference>
<accession>G8BMX7</accession>
<dbReference type="RefSeq" id="XP_003683689.1">
    <property type="nucleotide sequence ID" value="XM_003683641.1"/>
</dbReference>
<dbReference type="InterPro" id="IPR009072">
    <property type="entry name" value="Histone-fold"/>
</dbReference>
<dbReference type="GO" id="GO:0008623">
    <property type="term" value="C:CHRAC"/>
    <property type="evidence" value="ECO:0007669"/>
    <property type="project" value="EnsemblFungi"/>
</dbReference>
<organism evidence="7 8">
    <name type="scientific">Tetrapisispora phaffii (strain ATCC 24235 / CBS 4417 / NBRC 1672 / NRRL Y-8282 / UCD 70-5)</name>
    <name type="common">Yeast</name>
    <name type="synonym">Fabospora phaffii</name>
    <dbReference type="NCBI Taxonomy" id="1071381"/>
    <lineage>
        <taxon>Eukaryota</taxon>
        <taxon>Fungi</taxon>
        <taxon>Dikarya</taxon>
        <taxon>Ascomycota</taxon>
        <taxon>Saccharomycotina</taxon>
        <taxon>Saccharomycetes</taxon>
        <taxon>Saccharomycetales</taxon>
        <taxon>Saccharomycetaceae</taxon>
        <taxon>Tetrapisispora</taxon>
    </lineage>
</organism>
<feature type="compositionally biased region" description="Polar residues" evidence="6">
    <location>
        <begin position="154"/>
        <end position="164"/>
    </location>
</feature>
<dbReference type="GO" id="GO:0030337">
    <property type="term" value="F:DNA polymerase processivity factor activity"/>
    <property type="evidence" value="ECO:0007669"/>
    <property type="project" value="EnsemblFungi"/>
</dbReference>
<evidence type="ECO:0000256" key="5">
    <source>
        <dbReference type="ARBA" id="ARBA00042096"/>
    </source>
</evidence>
<sequence>MPPKGWKKDSEGKYPTTSYVKEQENVTIQDLLFPRSVAVSLAKEGANSILGPGVSEQDVDVANVDEEQVGESDAPKKTKSNSVMINKDASLAVQRSATVFVNHLLMFARDMAKQKGRKSCNADDVMEALEVIGYAGFKPMIREKLDDFQSIQTLRKQRKTPSNPQGDEQGGEQEQEQETNSQTIEIDEQETKKLKTDTDE</sequence>
<dbReference type="GO" id="GO:0003690">
    <property type="term" value="F:double-stranded DNA binding"/>
    <property type="evidence" value="ECO:0007669"/>
    <property type="project" value="EnsemblFungi"/>
</dbReference>